<protein>
    <recommendedName>
        <fullName evidence="2">ubiquitinyl hydrolase 1</fullName>
        <ecNumber evidence="2">3.4.19.12</ecNumber>
    </recommendedName>
</protein>
<dbReference type="InterPro" id="IPR022105">
    <property type="entry name" value="DUF3645"/>
</dbReference>
<dbReference type="GO" id="GO:0004843">
    <property type="term" value="F:cysteine-type deubiquitinase activity"/>
    <property type="evidence" value="ECO:0007669"/>
    <property type="project" value="UniProtKB-EC"/>
</dbReference>
<dbReference type="InterPro" id="IPR051346">
    <property type="entry name" value="OTU_Deubiquitinase"/>
</dbReference>
<feature type="compositionally biased region" description="Acidic residues" evidence="7">
    <location>
        <begin position="3129"/>
        <end position="3157"/>
    </location>
</feature>
<dbReference type="Pfam" id="PF12340">
    <property type="entry name" value="DUF3638"/>
    <property type="match status" value="1"/>
</dbReference>
<keyword evidence="5" id="KW-0378">Hydrolase</keyword>
<evidence type="ECO:0000259" key="10">
    <source>
        <dbReference type="Pfam" id="PF20255"/>
    </source>
</evidence>
<evidence type="ECO:0000256" key="5">
    <source>
        <dbReference type="ARBA" id="ARBA00022801"/>
    </source>
</evidence>
<dbReference type="InterPro" id="IPR022099">
    <property type="entry name" value="DUF3638"/>
</dbReference>
<name>A0A9P4MGU8_9PEZI</name>
<sequence length="3181" mass="362084">MASRPVVDTGIVEAAVNHIALPPILPGKEDGSPNTIKRLLVDYMLGSTAQLQALRPNHLRSVWEQIHAVVQDAKDVISNGRLQKDALLKKFRSLDHGRFLILHVTEQNAGLLVYRDFENPDEVTFEGFEAAAPCEPVLAAENALKWDFPTYSVSIPSKTFDDDEFQDQLATFLEHASLESINRFAAHTGNSTAWVSEIRDTTDPSLITNLLMTLLEALGHQRTSPLLRKRVRDEVFWKKGMGKPWRRSPYWLVLKVGIQRFCYQRFGGGHGHAYYKFLICGALAHLLANDGRRLRTELRALLNVKLARRLAKIEVDKDNAPLCFKPVYESLFSELGNFFQEVLGRTRNDLETIWSSIRGIVRPPSYLPRRADTRDLTLTLHNSMPYIRAIFSWAPEFDQLRVHPVNLTKATTTAATKFAHRYFELTAQEMEIEVDVIAPMEVTEENCIALADQIEQYLDDVGEAYNYDPLQKSAMLLTVMQLWVILDQIATGLYELLLEFNPGCVPSLFDVLLAPHRQDMHRLQAIQNYIKERLKQCKYPNETIFDSLSFAERYFDCSPSAPKLQSLFAEITALGDAGRVRKEQEWRAMNDEYNSIMAQSQFASCTCLPHSYGCVKCGLEAQARRMRINVHEHPLPSRPTEAKAVIFEMCAPEAFQAYRNTTWRIFGTLTRELQSVTDRQVYFLRDYSALKDLKESSMDGICLASVKKSWIDSHYRQVNFPVPLSEVCLPNRFEFGLYDSKTKVWTANFIDFAKLSHHVAVKLPGKSPFRALYTLPQFAPDSNGRTSNEIIASQTECPATMSTHEFTTFQSLQSGKFRRWVYLLIELGCQNINFSNEACVSVTNMLVDQAGPEWHDDLRRKVHHVFKDANFCNRLLEQLRLRLENISSNWREYQQMELIISILLRTVHLGPTSVMTDAMRLLLSVRSTTLEWARLLRKEIQMCTDMKSSQSCSSYGFWAALLCKRTFSVYVGHEIIEHEELCQYFECSIALQDNLTADPDNLPSFSKHALVRDLKTTFRMRNLLRRSLGNSLTALSEAVDSIWPRDRSNAERTYSSLSFLDSPQEWWVHATIKATSRTRAQLVHYHLLHGTLLIDGMPLGKLPPDIRNAPVVKQLFGDQNLMIYPSSLHGMSHMLALDNHGHQIHLGFRNGDLVLRAQHYGSLLEFIQADKFGTPTDFDLPENLISNCHHWLDLHTGVIEIRQGPEHWKPKAGNWKLDVHKRVAQRRESILVDPRSRTFDRVASAFKHFEDRYQLTVFMPKSRLSVELRRLELQFFVNERNLLECRQLSAEIDEDQDAGTFYGLMSMLVLREVVRGHGQSIVNKNRRSILTPLGPPDGCTRRGDHVSVILSNRGSYGIYTINQSLGRLECAPEPRLLYHKAYLHAVTSFILPDPLTGFTGSEMAFRDLQSGQFQPWAPLSPTCLTILNEIRSLSPKRQYYPRDRRTMQVVEWNQYLSTAVQRDELSFLVQDIVKKSETLSRFHLGQVEYSNPNSPSEAHLTRRAGFRRRLFERIDSAFDPGFGKPPDMEYVSRGRRTATQARKNVYEVVSILRSWPSALLTPTDFAGILQRYPTIGGFVAPFSPVLLSDTLEAQHGIRFGELVELCRSCGISDVYRLMFLTALLSFRNDVDMDVMRTFIAFAIFQDLKDVIPPPWSSYTHFRADSGPSFDYLVQMMKPSAAQYAGDTGGLGEFLDQKTKKRLRKEREQHETLVQQECETLAKAFLQQWPSAEIDSSSVPRMSTLDVSRIKDVVQPEWTRLFHNRQLSNYVQHIQKSLDKFRTEEQLSFPMFETTDPEVFPSHLEGQDIPKLSVELVRKPFSSPSNGHSRTTALAIHKTGIPKENDPPVLSFPNWDELKTIILKVMNSPSSIRQQYGEDLLQSLEDLKAIHIVPKVTSQQTDLDFRQLQQRLVSRFRDINMAFEANDPRAKWLKPGLLWPPLSLISILETLRSTWKCSFGSNMKNAVTDLAVTVTQLQRALRLEDANLKKNRQRIEEEQKNKGHTNWKPMEKPDWVLLEIDADMMIRPEQVEVAIATISPESGDASLLQMNMGQGKTSVIMPMVAAVLADSKRLLRLIVPKALLQQTSQLLSVRLGCLLGREIRHVPFSRKTSNDNNTIKSFFEIHRDIRAKSGAIIGLPEHLLSFMLSGLQRLADGRVNEARTLIGVESWMRRWARDVLDESDHILSARTQLIYPSGSQKTLDGHPHRWETVQSLLGLVAGHYFNLKKAFPFSMEVIERRNAFPMAYFLRPDAEQALLGRLINDVLSGQVPTIPIQQCSREQRSSIRRIISNPVVAPVDAERVRNLFPDKPSIKQSVYLVRGLLIHRILLLALKKRYNVQYGIDPRRDPVAVPFHAKGVPSDQAEWGHPDVGILFTCLSFYYGGLSSNQLRQSLTHILQLDDPASEYDMWTQSSPHLPESLRDFNLLNLDDEAQLKALWTHFRYNVPAINCFLNEYVFPVHAKQFAVKIQASGWDIILRPLDKQQNGSSGPLTTGFSGTNDARLLLPMTVAQRDLKGLSHTNAEVLSYLFEPRNRGYMLASSRLGKRLSEIELLAVLKNERIRVLIDAGAQILEMDNVTLVRNWLKVDTEPPAAVYFNSENKLYVYYRGGNICPLAATPFAENLSDCLIYLDESHCRGTDLRLPANAKGALTLGIGLSKDSAVQAAMRLRQLGTTQSLSFLVPPEVHQSILDVCKKSRSDWIDSADVVHWLLEQSCVGIESLQPLFFAQGSDYCQRMQAAKDFAAFLDDESDREAYLAILRQPERQTIQKLYQPKTTKKATKDLAITDADLKSFMDELHVRRKGFHDSGNTVQSSALQEVEQEREEERETEAVREVQRPVPFAPHGFGGVHKDILEFCKTGYLVANSQSYDRCLEALRRGTALGVKHGINIAADKSRLFVSREFMQTVKIPGDRLNDDFLRSTHWILWSEISQTALLLVPEETEVIMRLLKEWKNPQTHLLAYSAPTTRKTMQFNNLNYYATPPLPDGWKAPLWLKIQVGLFAGASYFSYEEYEALLEILGLNKDTLQSSDSEEDGDAGATRTDGVVAASDAQPKLTFTAKPTVFLGEWLAIRRRGQESKQTPMGFLVQHKPLHEDHHFFAPPGVSTTTNASKVKKSAAKGPKLAVDVAENEESEDDDVFYDAEAFPEDDDVEDEDEKADHFDEEAHKLWSSDLPDEGKQK</sequence>
<gene>
    <name evidence="11" type="ORF">NA57DRAFT_30565</name>
</gene>
<feature type="compositionally biased region" description="Basic and acidic residues" evidence="7">
    <location>
        <begin position="2825"/>
        <end position="2836"/>
    </location>
</feature>
<dbReference type="InterPro" id="IPR027417">
    <property type="entry name" value="P-loop_NTPase"/>
</dbReference>
<dbReference type="SUPFAM" id="SSF52540">
    <property type="entry name" value="P-loop containing nucleoside triphosphate hydrolases"/>
    <property type="match status" value="1"/>
</dbReference>
<feature type="domain" description="DUF3638" evidence="8">
    <location>
        <begin position="2003"/>
        <end position="2224"/>
    </location>
</feature>
<dbReference type="EC" id="3.4.19.12" evidence="2"/>
<feature type="region of interest" description="Disordered" evidence="7">
    <location>
        <begin position="2805"/>
        <end position="2836"/>
    </location>
</feature>
<dbReference type="Pfam" id="PF20255">
    <property type="entry name" value="DUF6606"/>
    <property type="match status" value="1"/>
</dbReference>
<feature type="domain" description="DUF3645" evidence="9">
    <location>
        <begin position="2344"/>
        <end position="2376"/>
    </location>
</feature>
<dbReference type="PANTHER" id="PTHR13367:SF32">
    <property type="entry name" value="DUF6606 DOMAIN-CONTAINING PROTEIN"/>
    <property type="match status" value="1"/>
</dbReference>
<accession>A0A9P4MGU8</accession>
<evidence type="ECO:0000256" key="7">
    <source>
        <dbReference type="SAM" id="MobiDB-lite"/>
    </source>
</evidence>
<feature type="compositionally biased region" description="Basic and acidic residues" evidence="7">
    <location>
        <begin position="3158"/>
        <end position="3181"/>
    </location>
</feature>
<evidence type="ECO:0000313" key="12">
    <source>
        <dbReference type="Proteomes" id="UP000799772"/>
    </source>
</evidence>
<dbReference type="PANTHER" id="PTHR13367">
    <property type="entry name" value="UBIQUITIN THIOESTERASE"/>
    <property type="match status" value="1"/>
</dbReference>
<keyword evidence="4" id="KW-0833">Ubl conjugation pathway</keyword>
<dbReference type="EMBL" id="ML978121">
    <property type="protein sequence ID" value="KAF2104829.1"/>
    <property type="molecule type" value="Genomic_DNA"/>
</dbReference>
<evidence type="ECO:0000256" key="1">
    <source>
        <dbReference type="ARBA" id="ARBA00000707"/>
    </source>
</evidence>
<dbReference type="Proteomes" id="UP000799772">
    <property type="component" value="Unassembled WGS sequence"/>
</dbReference>
<evidence type="ECO:0000256" key="6">
    <source>
        <dbReference type="ARBA" id="ARBA00022807"/>
    </source>
</evidence>
<feature type="region of interest" description="Disordered" evidence="7">
    <location>
        <begin position="3116"/>
        <end position="3181"/>
    </location>
</feature>
<dbReference type="InterPro" id="IPR046541">
    <property type="entry name" value="DUF6606"/>
</dbReference>
<dbReference type="GO" id="GO:0006508">
    <property type="term" value="P:proteolysis"/>
    <property type="evidence" value="ECO:0007669"/>
    <property type="project" value="UniProtKB-KW"/>
</dbReference>
<reference evidence="11" key="1">
    <citation type="journal article" date="2020" name="Stud. Mycol.">
        <title>101 Dothideomycetes genomes: a test case for predicting lifestyles and emergence of pathogens.</title>
        <authorList>
            <person name="Haridas S."/>
            <person name="Albert R."/>
            <person name="Binder M."/>
            <person name="Bloem J."/>
            <person name="Labutti K."/>
            <person name="Salamov A."/>
            <person name="Andreopoulos B."/>
            <person name="Baker S."/>
            <person name="Barry K."/>
            <person name="Bills G."/>
            <person name="Bluhm B."/>
            <person name="Cannon C."/>
            <person name="Castanera R."/>
            <person name="Culley D."/>
            <person name="Daum C."/>
            <person name="Ezra D."/>
            <person name="Gonzalez J."/>
            <person name="Henrissat B."/>
            <person name="Kuo A."/>
            <person name="Liang C."/>
            <person name="Lipzen A."/>
            <person name="Lutzoni F."/>
            <person name="Magnuson J."/>
            <person name="Mondo S."/>
            <person name="Nolan M."/>
            <person name="Ohm R."/>
            <person name="Pangilinan J."/>
            <person name="Park H.-J."/>
            <person name="Ramirez L."/>
            <person name="Alfaro M."/>
            <person name="Sun H."/>
            <person name="Tritt A."/>
            <person name="Yoshinaga Y."/>
            <person name="Zwiers L.-H."/>
            <person name="Turgeon B."/>
            <person name="Goodwin S."/>
            <person name="Spatafora J."/>
            <person name="Crous P."/>
            <person name="Grigoriev I."/>
        </authorList>
    </citation>
    <scope>NUCLEOTIDE SEQUENCE</scope>
    <source>
        <strain evidence="11">CBS 133067</strain>
    </source>
</reference>
<evidence type="ECO:0000259" key="8">
    <source>
        <dbReference type="Pfam" id="PF12340"/>
    </source>
</evidence>
<keyword evidence="6" id="KW-0788">Thiol protease</keyword>
<keyword evidence="3" id="KW-0645">Protease</keyword>
<evidence type="ECO:0000256" key="2">
    <source>
        <dbReference type="ARBA" id="ARBA00012759"/>
    </source>
</evidence>
<dbReference type="OrthoDB" id="3182339at2759"/>
<proteinExistence type="predicted"/>
<feature type="domain" description="DUF6606" evidence="10">
    <location>
        <begin position="16"/>
        <end position="287"/>
    </location>
</feature>
<evidence type="ECO:0000259" key="9">
    <source>
        <dbReference type="Pfam" id="PF12359"/>
    </source>
</evidence>
<evidence type="ECO:0000313" key="11">
    <source>
        <dbReference type="EMBL" id="KAF2104829.1"/>
    </source>
</evidence>
<evidence type="ECO:0000256" key="3">
    <source>
        <dbReference type="ARBA" id="ARBA00022670"/>
    </source>
</evidence>
<dbReference type="Pfam" id="PF12359">
    <property type="entry name" value="DUF3645"/>
    <property type="match status" value="1"/>
</dbReference>
<evidence type="ECO:0000256" key="4">
    <source>
        <dbReference type="ARBA" id="ARBA00022786"/>
    </source>
</evidence>
<organism evidence="11 12">
    <name type="scientific">Rhizodiscina lignyota</name>
    <dbReference type="NCBI Taxonomy" id="1504668"/>
    <lineage>
        <taxon>Eukaryota</taxon>
        <taxon>Fungi</taxon>
        <taxon>Dikarya</taxon>
        <taxon>Ascomycota</taxon>
        <taxon>Pezizomycotina</taxon>
        <taxon>Dothideomycetes</taxon>
        <taxon>Pleosporomycetidae</taxon>
        <taxon>Aulographales</taxon>
        <taxon>Rhizodiscinaceae</taxon>
        <taxon>Rhizodiscina</taxon>
    </lineage>
</organism>
<comment type="caution">
    <text evidence="11">The sequence shown here is derived from an EMBL/GenBank/DDBJ whole genome shotgun (WGS) entry which is preliminary data.</text>
</comment>
<dbReference type="Gene3D" id="3.40.50.300">
    <property type="entry name" value="P-loop containing nucleotide triphosphate hydrolases"/>
    <property type="match status" value="1"/>
</dbReference>
<keyword evidence="12" id="KW-1185">Reference proteome</keyword>
<feature type="compositionally biased region" description="Polar residues" evidence="7">
    <location>
        <begin position="2808"/>
        <end position="2817"/>
    </location>
</feature>
<comment type="catalytic activity">
    <reaction evidence="1">
        <text>Thiol-dependent hydrolysis of ester, thioester, amide, peptide and isopeptide bonds formed by the C-terminal Gly of ubiquitin (a 76-residue protein attached to proteins as an intracellular targeting signal).</text>
        <dbReference type="EC" id="3.4.19.12"/>
    </reaction>
</comment>